<accession>A0AA36FWR1</accession>
<protein>
    <submittedName>
        <fullName evidence="1">Uncharacterized protein</fullName>
    </submittedName>
</protein>
<gene>
    <name evidence="1" type="ORF">MSPICULIGERA_LOCUS9153</name>
</gene>
<reference evidence="1" key="1">
    <citation type="submission" date="2023-06" db="EMBL/GenBank/DDBJ databases">
        <authorList>
            <person name="Delattre M."/>
        </authorList>
    </citation>
    <scope>NUCLEOTIDE SEQUENCE</scope>
    <source>
        <strain evidence="1">AF72</strain>
    </source>
</reference>
<dbReference type="Proteomes" id="UP001177023">
    <property type="component" value="Unassembled WGS sequence"/>
</dbReference>
<sequence length="343" mass="38681">MGLRAHAVASSDGWLRSLFWFLLICSNFGYTDQIHNFLDLPFDDPLNLSPAMLRNHHRIRRQEKDCSPGRQFICYAYDGLDEPYPEWLQNTDAKCEKCKTDSVCKDTDKVETATDDVRPQVKKSCRPNLCFNLAQELDEEGGRRVRRQSMTEQVIRYPKCIDINGLSTYDRNRVEADPMLDCRTNVFFKANGAEELKLTPPSCDGDDDVRICKGRREPTTAPTPTTAGPEDDPFLSTTMIVIIAAGASILICLPCCYGCHLIWKAIPETEPSPLPSAHFADTVKLVDQEIFGSWGAAFKEKINGKPPRMPQKQPGYAKTGHVALRVNKDTIRPTPKDQVMHLF</sequence>
<evidence type="ECO:0000313" key="1">
    <source>
        <dbReference type="EMBL" id="CAJ0570716.1"/>
    </source>
</evidence>
<keyword evidence="2" id="KW-1185">Reference proteome</keyword>
<proteinExistence type="predicted"/>
<dbReference type="EMBL" id="CATQJA010002453">
    <property type="protein sequence ID" value="CAJ0570716.1"/>
    <property type="molecule type" value="Genomic_DNA"/>
</dbReference>
<organism evidence="1 2">
    <name type="scientific">Mesorhabditis spiculigera</name>
    <dbReference type="NCBI Taxonomy" id="96644"/>
    <lineage>
        <taxon>Eukaryota</taxon>
        <taxon>Metazoa</taxon>
        <taxon>Ecdysozoa</taxon>
        <taxon>Nematoda</taxon>
        <taxon>Chromadorea</taxon>
        <taxon>Rhabditida</taxon>
        <taxon>Rhabditina</taxon>
        <taxon>Rhabditomorpha</taxon>
        <taxon>Rhabditoidea</taxon>
        <taxon>Rhabditidae</taxon>
        <taxon>Mesorhabditinae</taxon>
        <taxon>Mesorhabditis</taxon>
    </lineage>
</organism>
<dbReference type="AlphaFoldDB" id="A0AA36FWR1"/>
<feature type="non-terminal residue" evidence="1">
    <location>
        <position position="1"/>
    </location>
</feature>
<evidence type="ECO:0000313" key="2">
    <source>
        <dbReference type="Proteomes" id="UP001177023"/>
    </source>
</evidence>
<comment type="caution">
    <text evidence="1">The sequence shown here is derived from an EMBL/GenBank/DDBJ whole genome shotgun (WGS) entry which is preliminary data.</text>
</comment>
<name>A0AA36FWR1_9BILA</name>